<evidence type="ECO:0000256" key="2">
    <source>
        <dbReference type="ARBA" id="ARBA00006265"/>
    </source>
</evidence>
<keyword evidence="4" id="KW-0507">mRNA processing</keyword>
<evidence type="ECO:0000256" key="4">
    <source>
        <dbReference type="ARBA" id="ARBA00022664"/>
    </source>
</evidence>
<dbReference type="InterPro" id="IPR034772">
    <property type="entry name" value="CPSF6/7"/>
</dbReference>
<dbReference type="PANTHER" id="PTHR23204">
    <property type="entry name" value="CLEAVAGE AND POLYADENYLATION SPECIFIC FACTOR"/>
    <property type="match status" value="1"/>
</dbReference>
<gene>
    <name evidence="9" type="ORF">VCS650_LOCUS20239</name>
</gene>
<name>A0A814PEN1_9BILA</name>
<dbReference type="GO" id="GO:0003723">
    <property type="term" value="F:RNA binding"/>
    <property type="evidence" value="ECO:0007669"/>
    <property type="project" value="UniProtKB-UniRule"/>
</dbReference>
<evidence type="ECO:0000256" key="3">
    <source>
        <dbReference type="ARBA" id="ARBA00016259"/>
    </source>
</evidence>
<feature type="compositionally biased region" description="Basic residues" evidence="7">
    <location>
        <begin position="528"/>
        <end position="537"/>
    </location>
</feature>
<evidence type="ECO:0000256" key="7">
    <source>
        <dbReference type="SAM" id="MobiDB-lite"/>
    </source>
</evidence>
<dbReference type="SMART" id="SM00360">
    <property type="entry name" value="RRM"/>
    <property type="match status" value="1"/>
</dbReference>
<dbReference type="GO" id="GO:0006397">
    <property type="term" value="P:mRNA processing"/>
    <property type="evidence" value="ECO:0007669"/>
    <property type="project" value="UniProtKB-KW"/>
</dbReference>
<keyword evidence="5" id="KW-0539">Nucleus</keyword>
<dbReference type="Gene3D" id="3.30.70.330">
    <property type="match status" value="1"/>
</dbReference>
<feature type="compositionally biased region" description="Low complexity" evidence="7">
    <location>
        <begin position="379"/>
        <end position="398"/>
    </location>
</feature>
<reference evidence="9" key="1">
    <citation type="submission" date="2021-02" db="EMBL/GenBank/DDBJ databases">
        <authorList>
            <person name="Nowell W R."/>
        </authorList>
    </citation>
    <scope>NUCLEOTIDE SEQUENCE</scope>
</reference>
<evidence type="ECO:0000313" key="9">
    <source>
        <dbReference type="EMBL" id="CAF1103614.1"/>
    </source>
</evidence>
<dbReference type="SUPFAM" id="SSF54928">
    <property type="entry name" value="RNA-binding domain, RBD"/>
    <property type="match status" value="1"/>
</dbReference>
<feature type="region of interest" description="Disordered" evidence="7">
    <location>
        <begin position="507"/>
        <end position="562"/>
    </location>
</feature>
<dbReference type="InterPro" id="IPR034769">
    <property type="entry name" value="CPSF6_RRM"/>
</dbReference>
<dbReference type="CDD" id="cd12643">
    <property type="entry name" value="RRM_CFIm68"/>
    <property type="match status" value="1"/>
</dbReference>
<sequence>MAETEVTMSGNSGGTSGDTEIDLYADVVENELDTGANDDYIGNDEHLVQDGDLYDDVITTQSSATDFTDITNTVNQNINKLDQSNGLMTGRNTPSNSYNGKRVSLYVGQLTWWTTDSDISDVIQELGISDLLEVKFHENRVNGQSKGFAVVTVGSEASSRIILEKIPKREIHGQNPTVLPCNKQSLSFFEGVTRKDAPIEPMPPMNAPPLGSEASSRIILEKIPKREIHGQNPTVLPCNKQSLSFFEGVTRKDAPIEPMPPMNAPPLRPMMRPPIGLPLPMPRGGPMDGPYRFPPQGPVMLPGGPHGMARPPMQIALGPRGPVPGGQLVLSRMPGPPPPGVHPQQSVLVMQRPGVPPGMNGPPLVRQQMPPGAQGVPVSSSSMTVMPGQHPSGYYQGQPGQGPPPHGVPMPGQPHSDPYYRGVDARSDPGNMVPISEAEFQEIMERNKTVSSSAIARAVQDASAGDFGTAIETLVTAVSLIKQSKIANDDRCKILISSLQDTLKGIEDKSYGQRARHRSRSGSPRESSRKKHRHRSRSPRDRNEYRRSEDYDGKYSREHRRR</sequence>
<dbReference type="AlphaFoldDB" id="A0A814PEN1"/>
<proteinExistence type="inferred from homology"/>
<comment type="caution">
    <text evidence="9">The sequence shown here is derived from an EMBL/GenBank/DDBJ whole genome shotgun (WGS) entry which is preliminary data.</text>
</comment>
<feature type="compositionally biased region" description="Basic and acidic residues" evidence="7">
    <location>
        <begin position="538"/>
        <end position="556"/>
    </location>
</feature>
<feature type="compositionally biased region" description="Pro residues" evidence="7">
    <location>
        <begin position="401"/>
        <end position="412"/>
    </location>
</feature>
<dbReference type="Proteomes" id="UP000663891">
    <property type="component" value="Unassembled WGS sequence"/>
</dbReference>
<dbReference type="Pfam" id="PF25524">
    <property type="entry name" value="RSLD_CPSF6"/>
    <property type="match status" value="1"/>
</dbReference>
<dbReference type="InterPro" id="IPR000504">
    <property type="entry name" value="RRM_dom"/>
</dbReference>
<dbReference type="EMBL" id="CAJNON010000208">
    <property type="protein sequence ID" value="CAF1103614.1"/>
    <property type="molecule type" value="Genomic_DNA"/>
</dbReference>
<comment type="similarity">
    <text evidence="2">Belongs to the RRM CPSF6/7 family.</text>
</comment>
<comment type="subcellular location">
    <subcellularLocation>
        <location evidence="1">Nucleus</location>
    </subcellularLocation>
</comment>
<feature type="region of interest" description="Disordered" evidence="7">
    <location>
        <begin position="369"/>
        <end position="417"/>
    </location>
</feature>
<evidence type="ECO:0000256" key="1">
    <source>
        <dbReference type="ARBA" id="ARBA00004123"/>
    </source>
</evidence>
<dbReference type="GO" id="GO:0005634">
    <property type="term" value="C:nucleus"/>
    <property type="evidence" value="ECO:0007669"/>
    <property type="project" value="UniProtKB-SubCell"/>
</dbReference>
<organism evidence="9 10">
    <name type="scientific">Adineta steineri</name>
    <dbReference type="NCBI Taxonomy" id="433720"/>
    <lineage>
        <taxon>Eukaryota</taxon>
        <taxon>Metazoa</taxon>
        <taxon>Spiralia</taxon>
        <taxon>Gnathifera</taxon>
        <taxon>Rotifera</taxon>
        <taxon>Eurotatoria</taxon>
        <taxon>Bdelloidea</taxon>
        <taxon>Adinetida</taxon>
        <taxon>Adinetidae</taxon>
        <taxon>Adineta</taxon>
    </lineage>
</organism>
<dbReference type="Pfam" id="PF00076">
    <property type="entry name" value="RRM_1"/>
    <property type="match status" value="1"/>
</dbReference>
<accession>A0A814PEN1</accession>
<dbReference type="InterPro" id="IPR035979">
    <property type="entry name" value="RBD_domain_sf"/>
</dbReference>
<evidence type="ECO:0000256" key="6">
    <source>
        <dbReference type="PROSITE-ProRule" id="PRU00176"/>
    </source>
</evidence>
<evidence type="ECO:0000259" key="8">
    <source>
        <dbReference type="PROSITE" id="PS50102"/>
    </source>
</evidence>
<keyword evidence="6" id="KW-0694">RNA-binding</keyword>
<evidence type="ECO:0000313" key="10">
    <source>
        <dbReference type="Proteomes" id="UP000663891"/>
    </source>
</evidence>
<evidence type="ECO:0000256" key="5">
    <source>
        <dbReference type="ARBA" id="ARBA00023242"/>
    </source>
</evidence>
<dbReference type="PROSITE" id="PS50102">
    <property type="entry name" value="RRM"/>
    <property type="match status" value="1"/>
</dbReference>
<protein>
    <recommendedName>
        <fullName evidence="3">Cleavage and polyadenylation specificity factor subunit 6</fullName>
    </recommendedName>
</protein>
<dbReference type="InterPro" id="IPR012677">
    <property type="entry name" value="Nucleotide-bd_a/b_plait_sf"/>
</dbReference>
<dbReference type="InterPro" id="IPR057951">
    <property type="entry name" value="CPSF6/7_RSLD_N"/>
</dbReference>
<dbReference type="OrthoDB" id="10065185at2759"/>
<feature type="domain" description="RRM" evidence="8">
    <location>
        <begin position="103"/>
        <end position="183"/>
    </location>
</feature>